<dbReference type="InterPro" id="IPR050463">
    <property type="entry name" value="Gfo/Idh/MocA_oxidrdct_glycsds"/>
</dbReference>
<dbReference type="RefSeq" id="WP_191201490.1">
    <property type="nucleotide sequence ID" value="NZ_JACXZA010000001.1"/>
</dbReference>
<dbReference type="Pfam" id="PF22725">
    <property type="entry name" value="GFO_IDH_MocA_C3"/>
    <property type="match status" value="1"/>
</dbReference>
<evidence type="ECO:0000259" key="3">
    <source>
        <dbReference type="Pfam" id="PF22725"/>
    </source>
</evidence>
<dbReference type="EMBL" id="JACXZA010000001">
    <property type="protein sequence ID" value="MBD3917155.1"/>
    <property type="molecule type" value="Genomic_DNA"/>
</dbReference>
<feature type="domain" description="GFO/IDH/MocA-like oxidoreductase" evidence="3">
    <location>
        <begin position="131"/>
        <end position="266"/>
    </location>
</feature>
<dbReference type="SUPFAM" id="SSF55347">
    <property type="entry name" value="Glyceraldehyde-3-phosphate dehydrogenase-like, C-terminal domain"/>
    <property type="match status" value="1"/>
</dbReference>
<dbReference type="InterPro" id="IPR036291">
    <property type="entry name" value="NAD(P)-bd_dom_sf"/>
</dbReference>
<dbReference type="Pfam" id="PF01408">
    <property type="entry name" value="GFO_IDH_MocA"/>
    <property type="match status" value="1"/>
</dbReference>
<sequence>MTRSRIGIIGCGNISDIYLKNLTASDKVEVIAVADADLSRAQMRAEQYSLPHAYSVEELLADPNVDIVVNLTIPKAHAEISLRALEAGKHVYGEKPLAVTLEEGARVLEVAKAKGLRVACAPETFLGGGIQSCRKLIDDGAIGTPVAATGFMMSGGHESWHPDPGFYYEVGGGPMFDMGPYYLTAFVTLLGPIRRVTGSAVITHEERTIKSEPKRGQKIRVETPTHIAGVIDFASGAVGTLITSFDISGGAGLPPIEIYGTAGTLRVPDPNNFGGEIQLRRAGSREWETIPLTHGLTDNNRGIGVIDMAEAIVEGRPHRANGEMAYHVLEAMHGFHIASEQDRHYQMASSCEQPAAMKEQA</sequence>
<proteinExistence type="predicted"/>
<dbReference type="InterPro" id="IPR000683">
    <property type="entry name" value="Gfo/Idh/MocA-like_OxRdtase_N"/>
</dbReference>
<name>A0ABR8MNK9_9BACL</name>
<protein>
    <submittedName>
        <fullName evidence="4">Gfo/Idh/MocA family oxidoreductase</fullName>
    </submittedName>
</protein>
<evidence type="ECO:0000256" key="1">
    <source>
        <dbReference type="ARBA" id="ARBA00023002"/>
    </source>
</evidence>
<evidence type="ECO:0000313" key="4">
    <source>
        <dbReference type="EMBL" id="MBD3917155.1"/>
    </source>
</evidence>
<dbReference type="PANTHER" id="PTHR43818:SF11">
    <property type="entry name" value="BCDNA.GH03377"/>
    <property type="match status" value="1"/>
</dbReference>
<reference evidence="4 5" key="1">
    <citation type="submission" date="2020-09" db="EMBL/GenBank/DDBJ databases">
        <title>Paenibacillus sp. strain PR3 16S rRNA gene Genome sequencing and assembly.</title>
        <authorList>
            <person name="Kim J."/>
        </authorList>
    </citation>
    <scope>NUCLEOTIDE SEQUENCE [LARGE SCALE GENOMIC DNA]</scope>
    <source>
        <strain evidence="4 5">PR3</strain>
    </source>
</reference>
<dbReference type="Gene3D" id="3.40.50.720">
    <property type="entry name" value="NAD(P)-binding Rossmann-like Domain"/>
    <property type="match status" value="1"/>
</dbReference>
<evidence type="ECO:0000313" key="5">
    <source>
        <dbReference type="Proteomes" id="UP000609346"/>
    </source>
</evidence>
<dbReference type="PANTHER" id="PTHR43818">
    <property type="entry name" value="BCDNA.GH03377"/>
    <property type="match status" value="1"/>
</dbReference>
<dbReference type="Gene3D" id="3.30.360.10">
    <property type="entry name" value="Dihydrodipicolinate Reductase, domain 2"/>
    <property type="match status" value="1"/>
</dbReference>
<dbReference type="Proteomes" id="UP000609346">
    <property type="component" value="Unassembled WGS sequence"/>
</dbReference>
<organism evidence="4 5">
    <name type="scientific">Paenibacillus terricola</name>
    <dbReference type="NCBI Taxonomy" id="2763503"/>
    <lineage>
        <taxon>Bacteria</taxon>
        <taxon>Bacillati</taxon>
        <taxon>Bacillota</taxon>
        <taxon>Bacilli</taxon>
        <taxon>Bacillales</taxon>
        <taxon>Paenibacillaceae</taxon>
        <taxon>Paenibacillus</taxon>
    </lineage>
</organism>
<feature type="domain" description="Gfo/Idh/MocA-like oxidoreductase N-terminal" evidence="2">
    <location>
        <begin position="5"/>
        <end position="119"/>
    </location>
</feature>
<comment type="caution">
    <text evidence="4">The sequence shown here is derived from an EMBL/GenBank/DDBJ whole genome shotgun (WGS) entry which is preliminary data.</text>
</comment>
<keyword evidence="5" id="KW-1185">Reference proteome</keyword>
<dbReference type="InterPro" id="IPR055170">
    <property type="entry name" value="GFO_IDH_MocA-like_dom"/>
</dbReference>
<gene>
    <name evidence="4" type="ORF">H8B09_00190</name>
</gene>
<evidence type="ECO:0000259" key="2">
    <source>
        <dbReference type="Pfam" id="PF01408"/>
    </source>
</evidence>
<accession>A0ABR8MNK9</accession>
<keyword evidence="1" id="KW-0560">Oxidoreductase</keyword>
<dbReference type="SUPFAM" id="SSF51735">
    <property type="entry name" value="NAD(P)-binding Rossmann-fold domains"/>
    <property type="match status" value="1"/>
</dbReference>